<dbReference type="InterPro" id="IPR029058">
    <property type="entry name" value="AB_hydrolase_fold"/>
</dbReference>
<sequence>MHYIFEHGTKEGKNLLLLHGTGGDEHSLIEIARFLDANATILSLRGTIQEDGMNRYFKRNGLNQFDLESLEKETDHLLAEITAISETKGIPLESWIIVGYSNGANIGAHMMMEREASIKRAILFHPMSLGVDTNLAQVNEGTIWLSTSENDPIVSKEASDQLIFQLEKHTFDVTVQKKNSGHQVTMEEVEHAKKWLSTLDNK</sequence>
<dbReference type="Proteomes" id="UP000095094">
    <property type="component" value="Unassembled WGS sequence"/>
</dbReference>
<dbReference type="SUPFAM" id="SSF53474">
    <property type="entry name" value="alpha/beta-Hydrolases"/>
    <property type="match status" value="1"/>
</dbReference>
<gene>
    <name evidence="2" type="ORF">BCR25_02265</name>
</gene>
<dbReference type="Pfam" id="PF02230">
    <property type="entry name" value="Abhydrolase_2"/>
    <property type="match status" value="1"/>
</dbReference>
<keyword evidence="3" id="KW-1185">Reference proteome</keyword>
<dbReference type="RefSeq" id="WP_069661971.1">
    <property type="nucleotide sequence ID" value="NZ_JXLF01000001.1"/>
</dbReference>
<dbReference type="AlphaFoldDB" id="A0A1E5H6Y9"/>
<accession>A0A1E5H6Y9</accession>
<proteinExistence type="predicted"/>
<feature type="domain" description="Phospholipase/carboxylesterase/thioesterase" evidence="1">
    <location>
        <begin position="4"/>
        <end position="198"/>
    </location>
</feature>
<evidence type="ECO:0000259" key="1">
    <source>
        <dbReference type="Pfam" id="PF02230"/>
    </source>
</evidence>
<evidence type="ECO:0000313" key="2">
    <source>
        <dbReference type="EMBL" id="OEG20662.1"/>
    </source>
</evidence>
<dbReference type="OrthoDB" id="9796570at2"/>
<evidence type="ECO:0000313" key="3">
    <source>
        <dbReference type="Proteomes" id="UP000095094"/>
    </source>
</evidence>
<organism evidence="2 3">
    <name type="scientific">Enterococcus termitis</name>
    <dbReference type="NCBI Taxonomy" id="332950"/>
    <lineage>
        <taxon>Bacteria</taxon>
        <taxon>Bacillati</taxon>
        <taxon>Bacillota</taxon>
        <taxon>Bacilli</taxon>
        <taxon>Lactobacillales</taxon>
        <taxon>Enterococcaceae</taxon>
        <taxon>Enterococcus</taxon>
    </lineage>
</organism>
<dbReference type="InterPro" id="IPR003140">
    <property type="entry name" value="PLipase/COase/thioEstase"/>
</dbReference>
<reference evidence="3" key="1">
    <citation type="submission" date="2016-09" db="EMBL/GenBank/DDBJ databases">
        <authorList>
            <person name="Gulvik C.A."/>
        </authorList>
    </citation>
    <scope>NUCLEOTIDE SEQUENCE [LARGE SCALE GENOMIC DNA]</scope>
    <source>
        <strain evidence="3">LMG 8895</strain>
    </source>
</reference>
<comment type="caution">
    <text evidence="2">The sequence shown here is derived from an EMBL/GenBank/DDBJ whole genome shotgun (WGS) entry which is preliminary data.</text>
</comment>
<name>A0A1E5H6Y9_9ENTE</name>
<protein>
    <submittedName>
        <fullName evidence="2">Phospholipase</fullName>
    </submittedName>
</protein>
<dbReference type="Gene3D" id="3.40.50.1820">
    <property type="entry name" value="alpha/beta hydrolase"/>
    <property type="match status" value="1"/>
</dbReference>
<dbReference type="EMBL" id="MIJY01000001">
    <property type="protein sequence ID" value="OEG20662.1"/>
    <property type="molecule type" value="Genomic_DNA"/>
</dbReference>
<dbReference type="GO" id="GO:0016787">
    <property type="term" value="F:hydrolase activity"/>
    <property type="evidence" value="ECO:0007669"/>
    <property type="project" value="InterPro"/>
</dbReference>